<feature type="compositionally biased region" description="Acidic residues" evidence="2">
    <location>
        <begin position="112"/>
        <end position="148"/>
    </location>
</feature>
<feature type="region of interest" description="Disordered" evidence="2">
    <location>
        <begin position="1069"/>
        <end position="1088"/>
    </location>
</feature>
<comment type="caution">
    <text evidence="6">The sequence shown here is derived from an EMBL/GenBank/DDBJ whole genome shotgun (WGS) entry which is preliminary data.</text>
</comment>
<dbReference type="InterPro" id="IPR041577">
    <property type="entry name" value="RT_RNaseH_2"/>
</dbReference>
<feature type="region of interest" description="Disordered" evidence="2">
    <location>
        <begin position="112"/>
        <end position="188"/>
    </location>
</feature>
<accession>A0A6L2MLL0</accession>
<protein>
    <recommendedName>
        <fullName evidence="7">Reverse transcriptase domain-containing protein</fullName>
    </recommendedName>
</protein>
<evidence type="ECO:0000313" key="6">
    <source>
        <dbReference type="EMBL" id="GEU74167.1"/>
    </source>
</evidence>
<dbReference type="GO" id="GO:0003676">
    <property type="term" value="F:nucleic acid binding"/>
    <property type="evidence" value="ECO:0007669"/>
    <property type="project" value="InterPro"/>
</dbReference>
<feature type="domain" description="Retroviral polymerase SH3-like" evidence="5">
    <location>
        <begin position="993"/>
        <end position="1036"/>
    </location>
</feature>
<gene>
    <name evidence="6" type="ORF">Tci_046145</name>
</gene>
<organism evidence="6">
    <name type="scientific">Tanacetum cinerariifolium</name>
    <name type="common">Dalmatian daisy</name>
    <name type="synonym">Chrysanthemum cinerariifolium</name>
    <dbReference type="NCBI Taxonomy" id="118510"/>
    <lineage>
        <taxon>Eukaryota</taxon>
        <taxon>Viridiplantae</taxon>
        <taxon>Streptophyta</taxon>
        <taxon>Embryophyta</taxon>
        <taxon>Tracheophyta</taxon>
        <taxon>Spermatophyta</taxon>
        <taxon>Magnoliopsida</taxon>
        <taxon>eudicotyledons</taxon>
        <taxon>Gunneridae</taxon>
        <taxon>Pentapetalae</taxon>
        <taxon>asterids</taxon>
        <taxon>campanulids</taxon>
        <taxon>Asterales</taxon>
        <taxon>Asteraceae</taxon>
        <taxon>Asteroideae</taxon>
        <taxon>Anthemideae</taxon>
        <taxon>Anthemidinae</taxon>
        <taxon>Tanacetum</taxon>
    </lineage>
</organism>
<evidence type="ECO:0000259" key="3">
    <source>
        <dbReference type="Pfam" id="PF07727"/>
    </source>
</evidence>
<dbReference type="InterPro" id="IPR036397">
    <property type="entry name" value="RNaseH_sf"/>
</dbReference>
<feature type="compositionally biased region" description="Polar residues" evidence="2">
    <location>
        <begin position="1069"/>
        <end position="1086"/>
    </location>
</feature>
<dbReference type="EMBL" id="BKCJ010006833">
    <property type="protein sequence ID" value="GEU74167.1"/>
    <property type="molecule type" value="Genomic_DNA"/>
</dbReference>
<dbReference type="CDD" id="cd01647">
    <property type="entry name" value="RT_LTR"/>
    <property type="match status" value="1"/>
</dbReference>
<dbReference type="InterPro" id="IPR013103">
    <property type="entry name" value="RVT_2"/>
</dbReference>
<dbReference type="SUPFAM" id="SSF56672">
    <property type="entry name" value="DNA/RNA polymerases"/>
    <property type="match status" value="1"/>
</dbReference>
<dbReference type="InterPro" id="IPR043502">
    <property type="entry name" value="DNA/RNA_pol_sf"/>
</dbReference>
<evidence type="ECO:0000256" key="1">
    <source>
        <dbReference type="SAM" id="Coils"/>
    </source>
</evidence>
<evidence type="ECO:0000259" key="5">
    <source>
        <dbReference type="Pfam" id="PF25597"/>
    </source>
</evidence>
<dbReference type="InterPro" id="IPR057670">
    <property type="entry name" value="SH3_retrovirus"/>
</dbReference>
<evidence type="ECO:0008006" key="7">
    <source>
        <dbReference type="Google" id="ProtNLM"/>
    </source>
</evidence>
<evidence type="ECO:0000256" key="2">
    <source>
        <dbReference type="SAM" id="MobiDB-lite"/>
    </source>
</evidence>
<dbReference type="InterPro" id="IPR053134">
    <property type="entry name" value="RNA-dir_DNA_polymerase"/>
</dbReference>
<proteinExistence type="predicted"/>
<reference evidence="6" key="1">
    <citation type="journal article" date="2019" name="Sci. Rep.">
        <title>Draft genome of Tanacetum cinerariifolium, the natural source of mosquito coil.</title>
        <authorList>
            <person name="Yamashiro T."/>
            <person name="Shiraishi A."/>
            <person name="Satake H."/>
            <person name="Nakayama K."/>
        </authorList>
    </citation>
    <scope>NUCLEOTIDE SEQUENCE</scope>
</reference>
<feature type="coiled-coil region" evidence="1">
    <location>
        <begin position="1133"/>
        <end position="1167"/>
    </location>
</feature>
<name>A0A6L2MLL0_TANCI</name>
<sequence>MQQHFQEEIQLKELILLGQKQLVLLREMRLLLLRPQQGHPQQALKNKGIIDNGCSRHMTGNKAYLANYQEIHNGGFVAFGSSRDNHGLGNGFPHHWIRDNIPNNQNGWIEEDTEEEEKDLKEEEEDSKEEEEDPEEDDDDVMEMDNEAEVINPYMDDGSNNPPPPNSEDEETPPTSPVVPDADGQPIPSIASLRKMEKLMSKRINTEGRVKKKFKEQDRHFVGLGCDNIKMDRPVRNVMSDLSGLKKLVKGLSDRFDKYEGSKVFKNKRALEKELVNERNGKEFYQEFGEYMCRMSQNRQKSEGSFPLPLGSDVAIDATAVATSSIDDDDDDTAPIDSQPYEPLLISFLGVMVKLLIHDMDMSWKVLKPPSRLRERVQNEANHVEGPNVAPVARECTFAYFMKCSPITFCRNEGAIGLIKWIEKTEMVATLGIEVVTRKTWAEMKVMMTEEFCHPEEIHRMESTGANAQPIVTCYGYEEKGHIKTNCHARNNPRRSGARGQAYALRDGDQNLGPNVVTVSCMKVKKYVDRGSYLFVAQVVEKEPTERRLEDVPVICKFPDVFPKDLSGLPLPRQVEFKIELVLEDAPMARLPLPRQVEFKIELVLEDAPMARFIRPSSSPWGALVLFVKKKDGSFRMYIDYHELNKLTIKNRYPLPRIDDLFDQIQVMPFGLTNEPVVFMDLMNRKEKLYAKFSKFEFWLDSVKFLGHVINLKRSRVGLLRSPNRGKAVLRGEEEEEAFQILKDKLCSAPILVLPKGSEDFVVYYDASLKGYGAVTPESIRLAAATKNSQLEMGKCDYGLRDWTSKDPKCWDKHQQLVEFSYNNSYHASIKHAPFEALYGRKCRSPVCWSEVGESHITGPELLEFPDKLRGIHNTFHVSNLKRCFVNDDVVISLDEVQLDDKLHFVEEPVEIMDKEVKRLKQSRIPIVKVRWNSGRGPKFTWEHEDLFRSKALVTKSHNKTPYELLNGRTPRLDFMRPFGCPVTILNTLDPFRKFKGKVDEGFLVGYSVTCKAFKVFNTKTKKVEENLHVRFLENKPNLVGTGPKWLFDIYSLTSSMNYILVSAGNQTDKNASPQDTNGNAGTQDNVDAGKEVSDQHYIVLPLWYSISSTFKTSDDKAVDDKPKDDTGSKTVEKLVNKEHQAYKDELDRLMSQEKEASDAADALRKELNKDAWIKEELLKLATLIVLILSTCIYYHLKELRYCAQCLIIDEDFIKTSRSTLGEQGRPLLDDYKKGKKIIDLHLIMCGDLFKDSNSYLESKGIIEDFVSFREMITSQLLYLRGSSAYDDDFDRFTSPIQSMGVEADFNNMESSTIVSPIPTHRVHIDHLKHQILGDLTEGPIIKIIRTAYLPASSHKWNPKRELNPLMMKARNKKDERGIVCRNKARLVAQGHRKEEWIDYDEVFSHVARIEAIKIFLAFASFMGFIVYQMDVKSAFLYGKIEEEVYVSQPPGFIDPQFPNKVYRVEKALYGLHKLPEPASRADIMFAVCACSRDSPFDLEAYSDSDYAGANLDRKSITREYVAAAN</sequence>
<dbReference type="Pfam" id="PF25597">
    <property type="entry name" value="SH3_retrovirus"/>
    <property type="match status" value="1"/>
</dbReference>
<dbReference type="Pfam" id="PF17919">
    <property type="entry name" value="RT_RNaseH_2"/>
    <property type="match status" value="1"/>
</dbReference>
<feature type="domain" description="Reverse transcriptase/retrotransposon-derived protein RNase H-like" evidence="4">
    <location>
        <begin position="733"/>
        <end position="775"/>
    </location>
</feature>
<dbReference type="Pfam" id="PF07727">
    <property type="entry name" value="RVT_2"/>
    <property type="match status" value="1"/>
</dbReference>
<dbReference type="Gene3D" id="3.10.10.10">
    <property type="entry name" value="HIV Type 1 Reverse Transcriptase, subunit A, domain 1"/>
    <property type="match status" value="1"/>
</dbReference>
<evidence type="ECO:0000259" key="4">
    <source>
        <dbReference type="Pfam" id="PF17919"/>
    </source>
</evidence>
<dbReference type="PANTHER" id="PTHR24559:SF427">
    <property type="entry name" value="RNA-DIRECTED DNA POLYMERASE"/>
    <property type="match status" value="1"/>
</dbReference>
<dbReference type="PANTHER" id="PTHR24559">
    <property type="entry name" value="TRANSPOSON TY3-I GAG-POL POLYPROTEIN"/>
    <property type="match status" value="1"/>
</dbReference>
<dbReference type="Gene3D" id="3.30.420.10">
    <property type="entry name" value="Ribonuclease H-like superfamily/Ribonuclease H"/>
    <property type="match status" value="1"/>
</dbReference>
<feature type="domain" description="Reverse transcriptase Ty1/copia-type" evidence="3">
    <location>
        <begin position="1372"/>
        <end position="1476"/>
    </location>
</feature>
<keyword evidence="1" id="KW-0175">Coiled coil</keyword>